<comment type="caution">
    <text evidence="2">The sequence shown here is derived from an EMBL/GenBank/DDBJ whole genome shotgun (WGS) entry which is preliminary data.</text>
</comment>
<dbReference type="AlphaFoldDB" id="A0A935PW87"/>
<dbReference type="InterPro" id="IPR001173">
    <property type="entry name" value="Glyco_trans_2-like"/>
</dbReference>
<evidence type="ECO:0000259" key="1">
    <source>
        <dbReference type="Pfam" id="PF00535"/>
    </source>
</evidence>
<dbReference type="InterPro" id="IPR029044">
    <property type="entry name" value="Nucleotide-diphossugar_trans"/>
</dbReference>
<dbReference type="PANTHER" id="PTHR43685:SF2">
    <property type="entry name" value="GLYCOSYLTRANSFERASE 2-LIKE DOMAIN-CONTAINING PROTEIN"/>
    <property type="match status" value="1"/>
</dbReference>
<dbReference type="Proteomes" id="UP000697998">
    <property type="component" value="Unassembled WGS sequence"/>
</dbReference>
<dbReference type="SUPFAM" id="SSF53448">
    <property type="entry name" value="Nucleotide-diphospho-sugar transferases"/>
    <property type="match status" value="1"/>
</dbReference>
<dbReference type="Pfam" id="PF00535">
    <property type="entry name" value="Glycos_transf_2"/>
    <property type="match status" value="1"/>
</dbReference>
<reference evidence="2 3" key="1">
    <citation type="submission" date="2020-10" db="EMBL/GenBank/DDBJ databases">
        <title>Connecting structure to function with the recovery of over 1000 high-quality activated sludge metagenome-assembled genomes encoding full-length rRNA genes using long-read sequencing.</title>
        <authorList>
            <person name="Singleton C.M."/>
            <person name="Petriglieri F."/>
            <person name="Kristensen J.M."/>
            <person name="Kirkegaard R.H."/>
            <person name="Michaelsen T.Y."/>
            <person name="Andersen M.H."/>
            <person name="Karst S.M."/>
            <person name="Dueholm M.S."/>
            <person name="Nielsen P.H."/>
            <person name="Albertsen M."/>
        </authorList>
    </citation>
    <scope>NUCLEOTIDE SEQUENCE [LARGE SCALE GENOMIC DNA]</scope>
    <source>
        <strain evidence="2">EsbW_18-Q3-R4-48_BATAC.285</strain>
    </source>
</reference>
<protein>
    <submittedName>
        <fullName evidence="2">Glycosyltransferase</fullName>
    </submittedName>
</protein>
<proteinExistence type="predicted"/>
<dbReference type="EMBL" id="JADJMH010000001">
    <property type="protein sequence ID" value="MBK7673699.1"/>
    <property type="molecule type" value="Genomic_DNA"/>
</dbReference>
<dbReference type="PANTHER" id="PTHR43685">
    <property type="entry name" value="GLYCOSYLTRANSFERASE"/>
    <property type="match status" value="1"/>
</dbReference>
<dbReference type="Gene3D" id="3.90.550.10">
    <property type="entry name" value="Spore Coat Polysaccharide Biosynthesis Protein SpsA, Chain A"/>
    <property type="match status" value="1"/>
</dbReference>
<feature type="domain" description="Glycosyltransferase 2-like" evidence="1">
    <location>
        <begin position="8"/>
        <end position="111"/>
    </location>
</feature>
<gene>
    <name evidence="2" type="ORF">IPJ27_02435</name>
</gene>
<dbReference type="InterPro" id="IPR050834">
    <property type="entry name" value="Glycosyltransf_2"/>
</dbReference>
<accession>A0A935PW87</accession>
<sequence>MSDTARISVVIPCFNAEKYIAAAIRSVLAQDWPDLEIVVVDDGSSDGSAELVRDSFPGVRLVRQENRGVAAARNKGISCARGAWIAFLDADDIWLPGKLQAQMDLLKAIPDARMCYTAWEVWTSSDPIPELEYLDALQRQAGEVNRWSGASGWIYPQLLLDCVVWTSTVLAQRSVFLEVGYFDPALPRGEDYDLWLRASRVTQILRVAAPYALYRMHPSSITKSVPERNYRFLVVNRALSRWGYSSPNGAAAKKSAVNRALAKTWTDLACAHLRVGNSGRARQAALMALRTDPCNPVGWKTLLKILAGSLAGGG</sequence>
<name>A0A935PW87_9PROT</name>
<organism evidence="2 3">
    <name type="scientific">Candidatus Accumulibacter proximus</name>
    <dbReference type="NCBI Taxonomy" id="2954385"/>
    <lineage>
        <taxon>Bacteria</taxon>
        <taxon>Pseudomonadati</taxon>
        <taxon>Pseudomonadota</taxon>
        <taxon>Betaproteobacteria</taxon>
        <taxon>Candidatus Accumulibacter</taxon>
    </lineage>
</organism>
<evidence type="ECO:0000313" key="2">
    <source>
        <dbReference type="EMBL" id="MBK7673699.1"/>
    </source>
</evidence>
<evidence type="ECO:0000313" key="3">
    <source>
        <dbReference type="Proteomes" id="UP000697998"/>
    </source>
</evidence>